<comment type="similarity">
    <text evidence="2">Belongs to the eukaryotic/archaeal RNase P protein component 3 family.</text>
</comment>
<evidence type="ECO:0000256" key="4">
    <source>
        <dbReference type="SAM" id="MobiDB-lite"/>
    </source>
</evidence>
<feature type="region of interest" description="Disordered" evidence="4">
    <location>
        <begin position="264"/>
        <end position="324"/>
    </location>
</feature>
<dbReference type="InterPro" id="IPR002738">
    <property type="entry name" value="RNase_P_p30"/>
</dbReference>
<reference evidence="5" key="1">
    <citation type="submission" date="2023-10" db="EMBL/GenBank/DDBJ databases">
        <authorList>
            <person name="Hackl T."/>
        </authorList>
    </citation>
    <scope>NUCLEOTIDE SEQUENCE</scope>
</reference>
<keyword evidence="6" id="KW-1185">Reference proteome</keyword>
<dbReference type="Proteomes" id="UP001295740">
    <property type="component" value="Unassembled WGS sequence"/>
</dbReference>
<keyword evidence="3" id="KW-0819">tRNA processing</keyword>
<name>A0AAI8V9H5_9PEZI</name>
<accession>A0AAI8V9H5</accession>
<dbReference type="InterPro" id="IPR016195">
    <property type="entry name" value="Pol/histidinol_Pase-like"/>
</dbReference>
<dbReference type="EMBL" id="CAUWAG010000003">
    <property type="protein sequence ID" value="CAJ2500502.1"/>
    <property type="molecule type" value="Genomic_DNA"/>
</dbReference>
<comment type="subcellular location">
    <subcellularLocation>
        <location evidence="1">Nucleus</location>
    </subcellularLocation>
</comment>
<dbReference type="Gene3D" id="3.20.20.140">
    <property type="entry name" value="Metal-dependent hydrolases"/>
    <property type="match status" value="1"/>
</dbReference>
<dbReference type="Pfam" id="PF01876">
    <property type="entry name" value="RNase_P_p30"/>
    <property type="match status" value="1"/>
</dbReference>
<dbReference type="SUPFAM" id="SSF89550">
    <property type="entry name" value="PHP domain-like"/>
    <property type="match status" value="1"/>
</dbReference>
<comment type="caution">
    <text evidence="5">The sequence shown here is derived from an EMBL/GenBank/DDBJ whole genome shotgun (WGS) entry which is preliminary data.</text>
</comment>
<gene>
    <name evidence="5" type="ORF">KHLLAP_LOCUS970</name>
</gene>
<organism evidence="5 6">
    <name type="scientific">Anthostomella pinea</name>
    <dbReference type="NCBI Taxonomy" id="933095"/>
    <lineage>
        <taxon>Eukaryota</taxon>
        <taxon>Fungi</taxon>
        <taxon>Dikarya</taxon>
        <taxon>Ascomycota</taxon>
        <taxon>Pezizomycotina</taxon>
        <taxon>Sordariomycetes</taxon>
        <taxon>Xylariomycetidae</taxon>
        <taxon>Xylariales</taxon>
        <taxon>Xylariaceae</taxon>
        <taxon>Anthostomella</taxon>
    </lineage>
</organism>
<dbReference type="GO" id="GO:0008033">
    <property type="term" value="P:tRNA processing"/>
    <property type="evidence" value="ECO:0007669"/>
    <property type="project" value="UniProtKB-KW"/>
</dbReference>
<evidence type="ECO:0000256" key="3">
    <source>
        <dbReference type="ARBA" id="ARBA00022694"/>
    </source>
</evidence>
<evidence type="ECO:0000313" key="6">
    <source>
        <dbReference type="Proteomes" id="UP001295740"/>
    </source>
</evidence>
<dbReference type="PANTHER" id="PTHR13031">
    <property type="entry name" value="RIBONUCLEASE P SUBUNIT P30"/>
    <property type="match status" value="1"/>
</dbReference>
<protein>
    <submittedName>
        <fullName evidence="5">Uu.00g033550.m01.CDS01</fullName>
    </submittedName>
</protein>
<feature type="compositionally biased region" description="Basic and acidic residues" evidence="4">
    <location>
        <begin position="307"/>
        <end position="324"/>
    </location>
</feature>
<dbReference type="PANTHER" id="PTHR13031:SF0">
    <property type="entry name" value="RIBONUCLEASE P PROTEIN SUBUNIT P30"/>
    <property type="match status" value="1"/>
</dbReference>
<proteinExistence type="inferred from homology"/>
<dbReference type="GO" id="GO:0005655">
    <property type="term" value="C:nucleolar ribonuclease P complex"/>
    <property type="evidence" value="ECO:0007669"/>
    <property type="project" value="TreeGrafter"/>
</dbReference>
<evidence type="ECO:0000256" key="2">
    <source>
        <dbReference type="ARBA" id="ARBA00007331"/>
    </source>
</evidence>
<evidence type="ECO:0000256" key="1">
    <source>
        <dbReference type="ARBA" id="ARBA00004123"/>
    </source>
</evidence>
<sequence length="324" mass="34586">MLYDLNIAWSPATSRADLERTLKFSSTLGYDVVALNHTITPPIPPQITNPLPKFTNAPDTIPTSSTTRTATTSNASLPTVLHRATLLFADPSRNHGLPQLASAYDLLAIRPTTSDAFEKACVSITEASLISLDLTTKQPFHFRPKPCMAAISRGVRFEVCYAQVLSPGADARARAVFIGNVAQLVRATRGRGIVVSSEARKVLGLRAPADVVNLLNVWGLSTDKAREGLGALARGVVVNEGIRRSGFRGVVDVVGVAERGEADMAAGDKSKDGGGVGGNRKRKNGDGDGEPPQMSKRQAKKMKAALRQKEAAEKTQDKDTAMET</sequence>
<dbReference type="GO" id="GO:0003723">
    <property type="term" value="F:RNA binding"/>
    <property type="evidence" value="ECO:0007669"/>
    <property type="project" value="TreeGrafter"/>
</dbReference>
<evidence type="ECO:0000313" key="5">
    <source>
        <dbReference type="EMBL" id="CAJ2500502.1"/>
    </source>
</evidence>
<feature type="compositionally biased region" description="Basic residues" evidence="4">
    <location>
        <begin position="297"/>
        <end position="306"/>
    </location>
</feature>
<dbReference type="AlphaFoldDB" id="A0AAI8V9H5"/>